<dbReference type="EMBL" id="CP119951">
    <property type="protein sequence ID" value="WFC93694.1"/>
    <property type="molecule type" value="Genomic_DNA"/>
</dbReference>
<comment type="similarity">
    <text evidence="2">Belongs to the GPAT/DAPAT family.</text>
</comment>
<dbReference type="InterPro" id="IPR022284">
    <property type="entry name" value="GPAT/DHAPAT"/>
</dbReference>
<dbReference type="SUPFAM" id="SSF69593">
    <property type="entry name" value="Glycerol-3-phosphate (1)-acyltransferase"/>
    <property type="match status" value="1"/>
</dbReference>
<sequence length="768" mass="87654">MLACAHNGKISPEYVRAYLNSPNADDEPFVDTERLSAPRPLEDYIKEPLKPGHSAEQDFFTKMRTQLEFELASRAREIVEDSAARMDSKPFARIFGASVNEILETMYNYGTHVKMEQILELRRVAAEAQKNKQSIVFLPCHKSHIDYLVLSWILYRVGLALPHIVAGNNLDLPILGTVLRKGGALFIRRSFQGDSLYPVVLKEYIMNILAHGRNMELFIEGTRSRTGKLLPPKYGILKYMMTAVREGRTSDVLLCPVSLQYDSVIEAETYVDELLGKPKQSESLYGLVTGGSALLQLKMGRIDVRFQRPWSLREFLEREERRHTTDMGEEGDTPLLKSLGYKVLSDINNISVVMPAAMVGTVILTMRGRGIGRSALITGVTRLRERIMHKGYEVANFGLKSIPEIVDRALSLMKGLVVEHKNLLEVTIEPVKVFELSFYRNQIMHIFVHEALICAAIYTRVKQGGPVPMQRIGYDDLYKDVAFISWVLRDEFVFDTNPLETNIERTVQQMVHDHVLELTYVNNEAKTEAKIQDWREGRALLGIAEQERQKGRESFDTYLFLIWPYVESYWLASVSLLSLAPQASEFTLAEVGDSLTAPGRLRSVPLYNRQRVPWYMYKDLLPCTQKIGNTLYRQGELTYYESINSATLTNAFVRLEEMGILLVRKSEDKKPLKLVALSPQWVPHVEVTQSVVPSEDTAVVPHLPPNHMFVGRLISFFNHLVHFRREGKDRRNRSDNSKIFEHVFNGGPSIVMWETVRMPEVHANLAHL</sequence>
<evidence type="ECO:0000313" key="8">
    <source>
        <dbReference type="Proteomes" id="UP001216638"/>
    </source>
</evidence>
<comment type="subcellular location">
    <subcellularLocation>
        <location evidence="1">Endomembrane system</location>
        <topology evidence="1">Peripheral membrane protein</topology>
    </subcellularLocation>
</comment>
<evidence type="ECO:0000313" key="7">
    <source>
        <dbReference type="EMBL" id="WFC93694.1"/>
    </source>
</evidence>
<dbReference type="GO" id="GO:0008654">
    <property type="term" value="P:phospholipid biosynthetic process"/>
    <property type="evidence" value="ECO:0007669"/>
    <property type="project" value="TreeGrafter"/>
</dbReference>
<dbReference type="PANTHER" id="PTHR12563:SF17">
    <property type="entry name" value="DIHYDROXYACETONE PHOSPHATE ACYLTRANSFERASE"/>
    <property type="match status" value="1"/>
</dbReference>
<dbReference type="CDD" id="cd07993">
    <property type="entry name" value="LPLAT_DHAPAT-like"/>
    <property type="match status" value="1"/>
</dbReference>
<dbReference type="InterPro" id="IPR002123">
    <property type="entry name" value="Plipid/glycerol_acylTrfase"/>
</dbReference>
<protein>
    <recommendedName>
        <fullName evidence="6">Phospholipid/glycerol acyltransferase domain-containing protein</fullName>
    </recommendedName>
</protein>
<dbReference type="PANTHER" id="PTHR12563">
    <property type="entry name" value="GLYCEROL-3-PHOSPHATE ACYLTRANSFERASE"/>
    <property type="match status" value="1"/>
</dbReference>
<dbReference type="InterPro" id="IPR041728">
    <property type="entry name" value="GPAT/DHAPAT_LPLAT"/>
</dbReference>
<name>A0AAF0DPQ3_9BASI</name>
<keyword evidence="4" id="KW-0472">Membrane</keyword>
<evidence type="ECO:0000256" key="5">
    <source>
        <dbReference type="ARBA" id="ARBA00023315"/>
    </source>
</evidence>
<dbReference type="Pfam" id="PF19277">
    <property type="entry name" value="GPAT_C"/>
    <property type="match status" value="1"/>
</dbReference>
<dbReference type="SMART" id="SM00563">
    <property type="entry name" value="PlsC"/>
    <property type="match status" value="1"/>
</dbReference>
<organism evidence="7 8">
    <name type="scientific">Malassezia brasiliensis</name>
    <dbReference type="NCBI Taxonomy" id="1821822"/>
    <lineage>
        <taxon>Eukaryota</taxon>
        <taxon>Fungi</taxon>
        <taxon>Dikarya</taxon>
        <taxon>Basidiomycota</taxon>
        <taxon>Ustilaginomycotina</taxon>
        <taxon>Malasseziomycetes</taxon>
        <taxon>Malasseziales</taxon>
        <taxon>Malasseziaceae</taxon>
        <taxon>Malassezia</taxon>
    </lineage>
</organism>
<reference evidence="7" key="1">
    <citation type="submission" date="2023-03" db="EMBL/GenBank/DDBJ databases">
        <title>Mating type loci evolution in Malassezia.</title>
        <authorList>
            <person name="Coelho M.A."/>
        </authorList>
    </citation>
    <scope>NUCLEOTIDE SEQUENCE</scope>
    <source>
        <strain evidence="7">CBS 14135</strain>
    </source>
</reference>
<dbReference type="GO" id="GO:0012505">
    <property type="term" value="C:endomembrane system"/>
    <property type="evidence" value="ECO:0007669"/>
    <property type="project" value="UniProtKB-SubCell"/>
</dbReference>
<dbReference type="Pfam" id="PF01553">
    <property type="entry name" value="Acyltransferase"/>
    <property type="match status" value="1"/>
</dbReference>
<feature type="domain" description="Phospholipid/glycerol acyltransferase" evidence="6">
    <location>
        <begin position="135"/>
        <end position="262"/>
    </location>
</feature>
<evidence type="ECO:0000256" key="3">
    <source>
        <dbReference type="ARBA" id="ARBA00022679"/>
    </source>
</evidence>
<keyword evidence="8" id="KW-1185">Reference proteome</keyword>
<proteinExistence type="inferred from homology"/>
<dbReference type="Proteomes" id="UP001216638">
    <property type="component" value="Chromosome 1"/>
</dbReference>
<dbReference type="AlphaFoldDB" id="A0AAF0DPQ3"/>
<gene>
    <name evidence="7" type="ORF">MBRA1_000316</name>
</gene>
<accession>A0AAF0DPQ3</accession>
<dbReference type="GO" id="GO:0004366">
    <property type="term" value="F:glycerol-3-phosphate O-acyltransferase activity"/>
    <property type="evidence" value="ECO:0007669"/>
    <property type="project" value="TreeGrafter"/>
</dbReference>
<dbReference type="InterPro" id="IPR045520">
    <property type="entry name" value="GPAT/DHAPAT_C"/>
</dbReference>
<evidence type="ECO:0000256" key="1">
    <source>
        <dbReference type="ARBA" id="ARBA00004184"/>
    </source>
</evidence>
<dbReference type="GO" id="GO:0006631">
    <property type="term" value="P:fatty acid metabolic process"/>
    <property type="evidence" value="ECO:0007669"/>
    <property type="project" value="TreeGrafter"/>
</dbReference>
<evidence type="ECO:0000256" key="2">
    <source>
        <dbReference type="ARBA" id="ARBA00007937"/>
    </source>
</evidence>
<evidence type="ECO:0000256" key="4">
    <source>
        <dbReference type="ARBA" id="ARBA00023136"/>
    </source>
</evidence>
<dbReference type="GO" id="GO:0019432">
    <property type="term" value="P:triglyceride biosynthetic process"/>
    <property type="evidence" value="ECO:0007669"/>
    <property type="project" value="TreeGrafter"/>
</dbReference>
<dbReference type="GO" id="GO:0006072">
    <property type="term" value="P:glycerol-3-phosphate metabolic process"/>
    <property type="evidence" value="ECO:0007669"/>
    <property type="project" value="TreeGrafter"/>
</dbReference>
<keyword evidence="3" id="KW-0808">Transferase</keyword>
<keyword evidence="5" id="KW-0012">Acyltransferase</keyword>
<dbReference type="GO" id="GO:0031966">
    <property type="term" value="C:mitochondrial membrane"/>
    <property type="evidence" value="ECO:0007669"/>
    <property type="project" value="TreeGrafter"/>
</dbReference>
<evidence type="ECO:0000259" key="6">
    <source>
        <dbReference type="SMART" id="SM00563"/>
    </source>
</evidence>